<dbReference type="GeneID" id="19276543"/>
<evidence type="ECO:0000313" key="2">
    <source>
        <dbReference type="EMBL" id="ETS76143.1"/>
    </source>
</evidence>
<evidence type="ECO:0000256" key="1">
    <source>
        <dbReference type="SAM" id="Phobius"/>
    </source>
</evidence>
<dbReference type="HOGENOM" id="CLU_576331_0_0_1"/>
<proteinExistence type="predicted"/>
<dbReference type="RefSeq" id="XP_007838302.1">
    <property type="nucleotide sequence ID" value="XM_007840111.1"/>
</dbReference>
<accession>W3WQM3</accession>
<dbReference type="EMBL" id="KI912117">
    <property type="protein sequence ID" value="ETS76143.1"/>
    <property type="molecule type" value="Genomic_DNA"/>
</dbReference>
<keyword evidence="1" id="KW-0812">Transmembrane</keyword>
<sequence length="474" mass="53690">MLSRHPISGRKVKPTFGMPSWCLDPGFRFLAYLRAIRGHTLWNYSSQITVTDEFRLDHVDQVSPLLDCLFNGIGLRDEYFLFAFGLSMSVRLSETTLLRCVAQFRHDLLRRAKTSGSLLHDPKRLDLFKHGHEDIITDFIDSLGGQFYSHLVAEIAIEPALNKGLSIPAVHEPVLWSMMTASFIRWMSLKYGLVSERRRVYLLATRIDRSASFLSRMDIPRAESPHLISARLKGCLLGTFYHWALLIKRDDGHLRESILCQLTVSRGRVRLDATENPTLEEGVLENARFIGFTMCSNNLIRDQARQVLHSMPVAYNVMNNNCQTFCSRLLERIQHVTSSSELYTGRGNIHVEAFDHIVTRRAIELVCHTIAVERESSKAVTHSVDVAPSSLNAVILVVMNGLTLIVLYWSYKQLSGWLYSLLVLALALNSLYGNSGLFRLLHNRAPGEEACESDDMAKLAKLVMKHSARKSIGY</sequence>
<dbReference type="KEGG" id="pfy:PFICI_11530"/>
<evidence type="ECO:0000313" key="3">
    <source>
        <dbReference type="Proteomes" id="UP000030651"/>
    </source>
</evidence>
<dbReference type="InParanoid" id="W3WQM3"/>
<keyword evidence="3" id="KW-1185">Reference proteome</keyword>
<dbReference type="Proteomes" id="UP000030651">
    <property type="component" value="Unassembled WGS sequence"/>
</dbReference>
<keyword evidence="1" id="KW-0472">Membrane</keyword>
<feature type="transmembrane region" description="Helical" evidence="1">
    <location>
        <begin position="391"/>
        <end position="411"/>
    </location>
</feature>
<reference evidence="3" key="1">
    <citation type="journal article" date="2015" name="BMC Genomics">
        <title>Genomic and transcriptomic analysis of the endophytic fungus Pestalotiopsis fici reveals its lifestyle and high potential for synthesis of natural products.</title>
        <authorList>
            <person name="Wang X."/>
            <person name="Zhang X."/>
            <person name="Liu L."/>
            <person name="Xiang M."/>
            <person name="Wang W."/>
            <person name="Sun X."/>
            <person name="Che Y."/>
            <person name="Guo L."/>
            <person name="Liu G."/>
            <person name="Guo L."/>
            <person name="Wang C."/>
            <person name="Yin W.B."/>
            <person name="Stadler M."/>
            <person name="Zhang X."/>
            <person name="Liu X."/>
        </authorList>
    </citation>
    <scope>NUCLEOTIDE SEQUENCE [LARGE SCALE GENOMIC DNA]</scope>
    <source>
        <strain evidence="3">W106-1 / CGMCC3.15140</strain>
    </source>
</reference>
<evidence type="ECO:0008006" key="4">
    <source>
        <dbReference type="Google" id="ProtNLM"/>
    </source>
</evidence>
<organism evidence="2 3">
    <name type="scientific">Pestalotiopsis fici (strain W106-1 / CGMCC3.15140)</name>
    <dbReference type="NCBI Taxonomy" id="1229662"/>
    <lineage>
        <taxon>Eukaryota</taxon>
        <taxon>Fungi</taxon>
        <taxon>Dikarya</taxon>
        <taxon>Ascomycota</taxon>
        <taxon>Pezizomycotina</taxon>
        <taxon>Sordariomycetes</taxon>
        <taxon>Xylariomycetidae</taxon>
        <taxon>Amphisphaeriales</taxon>
        <taxon>Sporocadaceae</taxon>
        <taxon>Pestalotiopsis</taxon>
    </lineage>
</organism>
<protein>
    <recommendedName>
        <fullName evidence="4">PPPDE domain-containing protein</fullName>
    </recommendedName>
</protein>
<name>W3WQM3_PESFW</name>
<feature type="transmembrane region" description="Helical" evidence="1">
    <location>
        <begin position="417"/>
        <end position="434"/>
    </location>
</feature>
<dbReference type="AlphaFoldDB" id="W3WQM3"/>
<dbReference type="OrthoDB" id="10571795at2759"/>
<gene>
    <name evidence="2" type="ORF">PFICI_11530</name>
</gene>
<keyword evidence="1" id="KW-1133">Transmembrane helix</keyword>